<feature type="domain" description="DUF1616" evidence="2">
    <location>
        <begin position="30"/>
        <end position="330"/>
    </location>
</feature>
<dbReference type="AlphaFoldDB" id="L9XQZ9"/>
<evidence type="ECO:0000313" key="3">
    <source>
        <dbReference type="EMBL" id="ELY63856.1"/>
    </source>
</evidence>
<proteinExistence type="predicted"/>
<dbReference type="Pfam" id="PF07760">
    <property type="entry name" value="DUF1616"/>
    <property type="match status" value="1"/>
</dbReference>
<gene>
    <name evidence="3" type="ORF">C490_15022</name>
</gene>
<feature type="transmembrane region" description="Helical" evidence="1">
    <location>
        <begin position="130"/>
        <end position="147"/>
    </location>
</feature>
<dbReference type="EMBL" id="AOIC01000111">
    <property type="protein sequence ID" value="ELY63856.1"/>
    <property type="molecule type" value="Genomic_DNA"/>
</dbReference>
<feature type="transmembrane region" description="Helical" evidence="1">
    <location>
        <begin position="178"/>
        <end position="200"/>
    </location>
</feature>
<evidence type="ECO:0000256" key="1">
    <source>
        <dbReference type="SAM" id="Phobius"/>
    </source>
</evidence>
<keyword evidence="1" id="KW-0472">Membrane</keyword>
<feature type="transmembrane region" description="Helical" evidence="1">
    <location>
        <begin position="28"/>
        <end position="47"/>
    </location>
</feature>
<dbReference type="InterPro" id="IPR011674">
    <property type="entry name" value="DUF1616"/>
</dbReference>
<accession>L9XQZ9</accession>
<comment type="caution">
    <text evidence="3">The sequence shown here is derived from an EMBL/GenBank/DDBJ whole genome shotgun (WGS) entry which is preliminary data.</text>
</comment>
<protein>
    <recommendedName>
        <fullName evidence="2">DUF1616 domain-containing protein</fullName>
    </recommendedName>
</protein>
<dbReference type="Proteomes" id="UP000011613">
    <property type="component" value="Unassembled WGS sequence"/>
</dbReference>
<evidence type="ECO:0000313" key="4">
    <source>
        <dbReference type="Proteomes" id="UP000011613"/>
    </source>
</evidence>
<keyword evidence="1" id="KW-0812">Transmembrane</keyword>
<feature type="transmembrane region" description="Helical" evidence="1">
    <location>
        <begin position="53"/>
        <end position="73"/>
    </location>
</feature>
<dbReference type="PATRIC" id="fig|797304.7.peg.3042"/>
<reference evidence="3 4" key="1">
    <citation type="journal article" date="2014" name="PLoS Genet.">
        <title>Phylogenetically driven sequencing of extremely halophilic archaea reveals strategies for static and dynamic osmo-response.</title>
        <authorList>
            <person name="Becker E.A."/>
            <person name="Seitzer P.M."/>
            <person name="Tritt A."/>
            <person name="Larsen D."/>
            <person name="Krusor M."/>
            <person name="Yao A.I."/>
            <person name="Wu D."/>
            <person name="Madern D."/>
            <person name="Eisen J.A."/>
            <person name="Darling A.E."/>
            <person name="Facciotti M.T."/>
        </authorList>
    </citation>
    <scope>NUCLEOTIDE SEQUENCE [LARGE SCALE GENOMIC DNA]</scope>
    <source>
        <strain evidence="3 4">SP2</strain>
    </source>
</reference>
<name>L9XQZ9_NATGS</name>
<evidence type="ECO:0000259" key="2">
    <source>
        <dbReference type="Pfam" id="PF07760"/>
    </source>
</evidence>
<sequence length="338" mass="35269">MDGGGSSMSFETATRTRLASVRKYPTDLAIVSFAAVLAYVAVTSLAAGNGLRLFATVALVVFLPGYAAVSVLFPTRERSACETATAAKTHPRGIDTVERFGLSVALSVAIVPLGAMILAVTEWGIATEPAAGALSLGTVVVAQVGVVRRFRTPESERFTLSLTTVAAVVRRDSGEVTAASAVLVVAIGLAVGALLLGVLAPTATDGFTELGLYSETDDGDLVAGELPDEVEPGEPVPITIAIENHEREHTEYAVVVQQQQVENGEVVERTALEEIDGSVSAGGIGTGEYSVTPAAEEGETVRISVLLYYDEPPLEPTNENAVEDTYVWVTVTEGEDDG</sequence>
<keyword evidence="1" id="KW-1133">Transmembrane helix</keyword>
<organism evidence="3 4">
    <name type="scientific">Natronobacterium gregoryi (strain ATCC 43098 / DSM 3393 / CCM 3738 / CIP 104747 / IAM 13177 / JCM 8860 / NBRC 102187 / NCIMB 2189 / SP2)</name>
    <dbReference type="NCBI Taxonomy" id="797304"/>
    <lineage>
        <taxon>Archaea</taxon>
        <taxon>Methanobacteriati</taxon>
        <taxon>Methanobacteriota</taxon>
        <taxon>Stenosarchaea group</taxon>
        <taxon>Halobacteria</taxon>
        <taxon>Halobacteriales</taxon>
        <taxon>Natrialbaceae</taxon>
        <taxon>Natronobacterium</taxon>
    </lineage>
</organism>
<feature type="transmembrane region" description="Helical" evidence="1">
    <location>
        <begin position="100"/>
        <end position="118"/>
    </location>
</feature>